<evidence type="ECO:0000259" key="12">
    <source>
        <dbReference type="PROSITE" id="PS50885"/>
    </source>
</evidence>
<dbReference type="CDD" id="cd12913">
    <property type="entry name" value="PDC1_MCP_like"/>
    <property type="match status" value="1"/>
</dbReference>
<dbReference type="SMART" id="SM00304">
    <property type="entry name" value="HAMP"/>
    <property type="match status" value="1"/>
</dbReference>
<dbReference type="PANTHER" id="PTHR32089">
    <property type="entry name" value="METHYL-ACCEPTING CHEMOTAXIS PROTEIN MCPB"/>
    <property type="match status" value="1"/>
</dbReference>
<keyword evidence="5 10" id="KW-1133">Transmembrane helix</keyword>
<evidence type="ECO:0000256" key="8">
    <source>
        <dbReference type="ARBA" id="ARBA00029447"/>
    </source>
</evidence>
<dbReference type="SUPFAM" id="SSF103190">
    <property type="entry name" value="Sensory domain-like"/>
    <property type="match status" value="1"/>
</dbReference>
<comment type="subcellular location">
    <subcellularLocation>
        <location evidence="1">Cell membrane</location>
        <topology evidence="1">Multi-pass membrane protein</topology>
    </subcellularLocation>
</comment>
<dbReference type="Pfam" id="PF02743">
    <property type="entry name" value="dCache_1"/>
    <property type="match status" value="1"/>
</dbReference>
<gene>
    <name evidence="13" type="ORF">CSC2_35430</name>
</gene>
<evidence type="ECO:0000256" key="3">
    <source>
        <dbReference type="ARBA" id="ARBA00022500"/>
    </source>
</evidence>
<dbReference type="PROSITE" id="PS50111">
    <property type="entry name" value="CHEMOTAXIS_TRANSDUC_2"/>
    <property type="match status" value="1"/>
</dbReference>
<dbReference type="InterPro" id="IPR029151">
    <property type="entry name" value="Sensor-like_sf"/>
</dbReference>
<dbReference type="SMART" id="SM00283">
    <property type="entry name" value="MA"/>
    <property type="match status" value="1"/>
</dbReference>
<dbReference type="Pfam" id="PF00672">
    <property type="entry name" value="HAMP"/>
    <property type="match status" value="1"/>
</dbReference>
<proteinExistence type="inferred from homology"/>
<dbReference type="InterPro" id="IPR003660">
    <property type="entry name" value="HAMP_dom"/>
</dbReference>
<comment type="similarity">
    <text evidence="8">Belongs to the methyl-accepting chemotaxis (MCP) protein family.</text>
</comment>
<evidence type="ECO:0000256" key="6">
    <source>
        <dbReference type="ARBA" id="ARBA00023136"/>
    </source>
</evidence>
<dbReference type="Gene3D" id="1.10.8.500">
    <property type="entry name" value="HAMP domain in histidine kinase"/>
    <property type="match status" value="1"/>
</dbReference>
<dbReference type="InterPro" id="IPR033479">
    <property type="entry name" value="dCache_1"/>
</dbReference>
<evidence type="ECO:0000256" key="5">
    <source>
        <dbReference type="ARBA" id="ARBA00022989"/>
    </source>
</evidence>
<accession>A0ABQ1EE06</accession>
<dbReference type="Gene3D" id="3.30.450.20">
    <property type="entry name" value="PAS domain"/>
    <property type="match status" value="2"/>
</dbReference>
<sequence>MKNINSKKINFSSLRVRLLIILLLVSIIPVMLLGFISYNKTFKILSDKFQITTEQNLQQVNHGIDNYFIGKKNVLNMLANNYYIQQLSSNQEFEQAAINLLKNGKEGDSDIKLFYFATPSKMMYLYPETKLPDGYDPTSRPWYQKAIQNKDTAVFSDPYQDSATGQFIISVSKAVELNGQVVGVVSADISLQTIAEQLSSIKIGKNGYVSITDGNGIMIANPDKSLIGTDSITKLEVWNKVKSEKQGFTQYSYKEQNKYASFCTNISTNWKLISSLDESELLNDANIIKNLTLIVIIAIALVAVGISLFVSKSILRHLIKLKTLFKKVSEGDLSAKAEVLTKDEFGDLGSCFNNMVESVCELIKNIKESAYIIANTSETINNMSNDTANAVNDVSVAMDQIAQGTTSQAQDISEGTEKINEIAVQIENISQLTDDMDAISVETNLLSENGLKVMELLTSKTKEANNSTHEASKVINDMKNSTDKISVITDTINSVAEQTNLLALNAAIEAARAGDTGRGFSVVADEIRKLAEQSTMATGEIQKLIEDIKDKSKDAVKSMNSAKKVVDEQSGAVNDTKEIFEQILDSIKNLMKEIKDIQISIRETTNNKDEIVGKMYNISAFAEENSASTEEVSASAEEVTAVMTEFNNSANRLKELAIKLESEINKFKI</sequence>
<feature type="transmembrane region" description="Helical" evidence="10">
    <location>
        <begin position="16"/>
        <end position="38"/>
    </location>
</feature>
<dbReference type="SUPFAM" id="SSF58104">
    <property type="entry name" value="Methyl-accepting chemotaxis protein (MCP) signaling domain"/>
    <property type="match status" value="1"/>
</dbReference>
<dbReference type="Proteomes" id="UP000663802">
    <property type="component" value="Unassembled WGS sequence"/>
</dbReference>
<evidence type="ECO:0000256" key="9">
    <source>
        <dbReference type="PROSITE-ProRule" id="PRU00284"/>
    </source>
</evidence>
<dbReference type="PANTHER" id="PTHR32089:SF114">
    <property type="entry name" value="METHYL-ACCEPTING CHEMOTAXIS PROTEIN MCPB"/>
    <property type="match status" value="1"/>
</dbReference>
<feature type="domain" description="HAMP" evidence="12">
    <location>
        <begin position="312"/>
        <end position="364"/>
    </location>
</feature>
<name>A0ABQ1EE06_9CLOT</name>
<keyword evidence="3" id="KW-0145">Chemotaxis</keyword>
<evidence type="ECO:0000256" key="2">
    <source>
        <dbReference type="ARBA" id="ARBA00022475"/>
    </source>
</evidence>
<evidence type="ECO:0000313" key="14">
    <source>
        <dbReference type="Proteomes" id="UP000663802"/>
    </source>
</evidence>
<dbReference type="InterPro" id="IPR004089">
    <property type="entry name" value="MCPsignal_dom"/>
</dbReference>
<keyword evidence="14" id="KW-1185">Reference proteome</keyword>
<evidence type="ECO:0000313" key="13">
    <source>
        <dbReference type="EMBL" id="GFZ33017.1"/>
    </source>
</evidence>
<evidence type="ECO:0000256" key="4">
    <source>
        <dbReference type="ARBA" id="ARBA00022692"/>
    </source>
</evidence>
<feature type="transmembrane region" description="Helical" evidence="10">
    <location>
        <begin position="291"/>
        <end position="310"/>
    </location>
</feature>
<keyword evidence="6 10" id="KW-0472">Membrane</keyword>
<dbReference type="Gene3D" id="1.10.287.950">
    <property type="entry name" value="Methyl-accepting chemotaxis protein"/>
    <property type="match status" value="1"/>
</dbReference>
<reference evidence="13 14" key="1">
    <citation type="journal article" date="2021" name="Int. J. Syst. Evol. Microbiol.">
        <title>Clostridium zeae sp. nov., isolated from corn silage.</title>
        <authorList>
            <person name="Kobayashi H."/>
            <person name="Tanizawa Y."/>
            <person name="Yagura M."/>
            <person name="Sakamoto M."/>
            <person name="Ohkuma M."/>
            <person name="Tohno M."/>
        </authorList>
    </citation>
    <scope>NUCLEOTIDE SEQUENCE [LARGE SCALE GENOMIC DNA]</scope>
    <source>
        <strain evidence="13 14">CSC2</strain>
    </source>
</reference>
<organism evidence="13 14">
    <name type="scientific">Clostridium zeae</name>
    <dbReference type="NCBI Taxonomy" id="2759022"/>
    <lineage>
        <taxon>Bacteria</taxon>
        <taxon>Bacillati</taxon>
        <taxon>Bacillota</taxon>
        <taxon>Clostridia</taxon>
        <taxon>Eubacteriales</taxon>
        <taxon>Clostridiaceae</taxon>
        <taxon>Clostridium</taxon>
    </lineage>
</organism>
<evidence type="ECO:0000256" key="1">
    <source>
        <dbReference type="ARBA" id="ARBA00004651"/>
    </source>
</evidence>
<dbReference type="Pfam" id="PF00015">
    <property type="entry name" value="MCPsignal"/>
    <property type="match status" value="1"/>
</dbReference>
<keyword evidence="7 9" id="KW-0807">Transducer</keyword>
<comment type="caution">
    <text evidence="13">The sequence shown here is derived from an EMBL/GenBank/DDBJ whole genome shotgun (WGS) entry which is preliminary data.</text>
</comment>
<dbReference type="RefSeq" id="WP_206871263.1">
    <property type="nucleotide sequence ID" value="NZ_BMBA01000004.1"/>
</dbReference>
<dbReference type="CDD" id="cd06225">
    <property type="entry name" value="HAMP"/>
    <property type="match status" value="1"/>
</dbReference>
<keyword evidence="4 10" id="KW-0812">Transmembrane</keyword>
<feature type="domain" description="Methyl-accepting transducer" evidence="11">
    <location>
        <begin position="383"/>
        <end position="640"/>
    </location>
</feature>
<keyword evidence="2" id="KW-1003">Cell membrane</keyword>
<dbReference type="CDD" id="cd11386">
    <property type="entry name" value="MCP_signal"/>
    <property type="match status" value="1"/>
</dbReference>
<protein>
    <submittedName>
        <fullName evidence="13">Methyl-accepting chemotaxis protein</fullName>
    </submittedName>
</protein>
<evidence type="ECO:0000259" key="11">
    <source>
        <dbReference type="PROSITE" id="PS50111"/>
    </source>
</evidence>
<dbReference type="EMBL" id="BMBA01000004">
    <property type="protein sequence ID" value="GFZ33017.1"/>
    <property type="molecule type" value="Genomic_DNA"/>
</dbReference>
<evidence type="ECO:0000256" key="7">
    <source>
        <dbReference type="ARBA" id="ARBA00023224"/>
    </source>
</evidence>
<dbReference type="CDD" id="cd12912">
    <property type="entry name" value="PDC2_MCP_like"/>
    <property type="match status" value="1"/>
</dbReference>
<dbReference type="PROSITE" id="PS50885">
    <property type="entry name" value="HAMP"/>
    <property type="match status" value="1"/>
</dbReference>
<evidence type="ECO:0000256" key="10">
    <source>
        <dbReference type="SAM" id="Phobius"/>
    </source>
</evidence>